<dbReference type="Proteomes" id="UP001056120">
    <property type="component" value="Linkage Group LG15"/>
</dbReference>
<organism evidence="1 2">
    <name type="scientific">Smallanthus sonchifolius</name>
    <dbReference type="NCBI Taxonomy" id="185202"/>
    <lineage>
        <taxon>Eukaryota</taxon>
        <taxon>Viridiplantae</taxon>
        <taxon>Streptophyta</taxon>
        <taxon>Embryophyta</taxon>
        <taxon>Tracheophyta</taxon>
        <taxon>Spermatophyta</taxon>
        <taxon>Magnoliopsida</taxon>
        <taxon>eudicotyledons</taxon>
        <taxon>Gunneridae</taxon>
        <taxon>Pentapetalae</taxon>
        <taxon>asterids</taxon>
        <taxon>campanulids</taxon>
        <taxon>Asterales</taxon>
        <taxon>Asteraceae</taxon>
        <taxon>Asteroideae</taxon>
        <taxon>Heliantheae alliance</taxon>
        <taxon>Millerieae</taxon>
        <taxon>Smallanthus</taxon>
    </lineage>
</organism>
<comment type="caution">
    <text evidence="1">The sequence shown here is derived from an EMBL/GenBank/DDBJ whole genome shotgun (WGS) entry which is preliminary data.</text>
</comment>
<dbReference type="EMBL" id="CM042032">
    <property type="protein sequence ID" value="KAI3776897.1"/>
    <property type="molecule type" value="Genomic_DNA"/>
</dbReference>
<reference evidence="1 2" key="2">
    <citation type="journal article" date="2022" name="Mol. Ecol. Resour.">
        <title>The genomes of chicory, endive, great burdock and yacon provide insights into Asteraceae paleo-polyploidization history and plant inulin production.</title>
        <authorList>
            <person name="Fan W."/>
            <person name="Wang S."/>
            <person name="Wang H."/>
            <person name="Wang A."/>
            <person name="Jiang F."/>
            <person name="Liu H."/>
            <person name="Zhao H."/>
            <person name="Xu D."/>
            <person name="Zhang Y."/>
        </authorList>
    </citation>
    <scope>NUCLEOTIDE SEQUENCE [LARGE SCALE GENOMIC DNA]</scope>
    <source>
        <strain evidence="2">cv. Yunnan</strain>
        <tissue evidence="1">Leaves</tissue>
    </source>
</reference>
<reference evidence="2" key="1">
    <citation type="journal article" date="2022" name="Mol. Ecol. Resour.">
        <title>The genomes of chicory, endive, great burdock and yacon provide insights into Asteraceae palaeo-polyploidization history and plant inulin production.</title>
        <authorList>
            <person name="Fan W."/>
            <person name="Wang S."/>
            <person name="Wang H."/>
            <person name="Wang A."/>
            <person name="Jiang F."/>
            <person name="Liu H."/>
            <person name="Zhao H."/>
            <person name="Xu D."/>
            <person name="Zhang Y."/>
        </authorList>
    </citation>
    <scope>NUCLEOTIDE SEQUENCE [LARGE SCALE GENOMIC DNA]</scope>
    <source>
        <strain evidence="2">cv. Yunnan</strain>
    </source>
</reference>
<evidence type="ECO:0000313" key="1">
    <source>
        <dbReference type="EMBL" id="KAI3776897.1"/>
    </source>
</evidence>
<protein>
    <submittedName>
        <fullName evidence="1">Uncharacterized protein</fullName>
    </submittedName>
</protein>
<accession>A0ACB9G0A8</accession>
<proteinExistence type="predicted"/>
<evidence type="ECO:0000313" key="2">
    <source>
        <dbReference type="Proteomes" id="UP001056120"/>
    </source>
</evidence>
<keyword evidence="2" id="KW-1185">Reference proteome</keyword>
<gene>
    <name evidence="1" type="ORF">L1987_46687</name>
</gene>
<sequence>MEEVNHAITANDVIEKRFDDTCSRIRKNDEKLKAPELENIHGSIPVTADEKKHNIEEITVNRKEMVLEVLMAENPNVPAKYDLSTGDDEGGNGDDEGGNSDDAGGEGKTGDSEGDNSGDASNNDSGAGEKFGGNGGNESGRDNSDVEWTESDDDESLSEADLGESLPEFEKDRTDEKIEYETVDGQKVETDFSLDRSKWFKPHHPIHDPLIQKIKPKKTENTSKIISWMYDSVKDMFIVKRRSGDIQCFRYIHALQSLPRWDIRTLSKLDIINPHNIGVANFAESLILRE</sequence>
<name>A0ACB9G0A8_9ASTR</name>